<feature type="region of interest" description="Disordered" evidence="1">
    <location>
        <begin position="30"/>
        <end position="54"/>
    </location>
</feature>
<proteinExistence type="predicted"/>
<reference evidence="2" key="2">
    <citation type="submission" date="2017-06" db="EMBL/GenBank/DDBJ databases">
        <title>The pomegranate genome and the genomics of punicalagin biosynthesis.</title>
        <authorList>
            <person name="Xu C."/>
        </authorList>
    </citation>
    <scope>NUCLEOTIDE SEQUENCE [LARGE SCALE GENOMIC DNA]</scope>
    <source>
        <tissue evidence="2">Fresh leaf</tissue>
    </source>
</reference>
<dbReference type="PANTHER" id="PTHR33696">
    <property type="entry name" value="T22J18.15-RELATED"/>
    <property type="match status" value="1"/>
</dbReference>
<dbReference type="EMBL" id="MTKT01005556">
    <property type="protein sequence ID" value="OWM65730.1"/>
    <property type="molecule type" value="Genomic_DNA"/>
</dbReference>
<dbReference type="GeneID" id="116198813"/>
<dbReference type="Proteomes" id="UP000515151">
    <property type="component" value="Chromosome 3"/>
</dbReference>
<name>A0A218W0A4_PUNGR</name>
<evidence type="ECO:0000313" key="2">
    <source>
        <dbReference type="EMBL" id="OWM65730.1"/>
    </source>
</evidence>
<reference evidence="5" key="4">
    <citation type="submission" date="2025-04" db="UniProtKB">
        <authorList>
            <consortium name="RefSeq"/>
        </authorList>
    </citation>
    <scope>IDENTIFICATION</scope>
    <source>
        <tissue evidence="5">Leaf</tissue>
    </source>
</reference>
<protein>
    <submittedName>
        <fullName evidence="5">Uncharacterized protein LOC116198813</fullName>
    </submittedName>
</protein>
<dbReference type="AlphaFoldDB" id="A0A218W0A4"/>
<reference evidence="4" key="3">
    <citation type="journal article" date="2020" name="Plant Biotechnol. J.">
        <title>The pomegranate (Punica granatum L.) draft genome dissects genetic divergence between soft- and hard-seeded cultivars.</title>
        <authorList>
            <person name="Luo X."/>
            <person name="Li H."/>
            <person name="Wu Z."/>
            <person name="Yao W."/>
            <person name="Zhao P."/>
            <person name="Cao D."/>
            <person name="Yu H."/>
            <person name="Li K."/>
            <person name="Poudel K."/>
            <person name="Zhao D."/>
            <person name="Zhang F."/>
            <person name="Xia X."/>
            <person name="Chen L."/>
            <person name="Wang Q."/>
            <person name="Jing D."/>
            <person name="Cao S."/>
        </authorList>
    </citation>
    <scope>NUCLEOTIDE SEQUENCE [LARGE SCALE GENOMIC DNA]</scope>
</reference>
<feature type="compositionally biased region" description="Low complexity" evidence="1">
    <location>
        <begin position="30"/>
        <end position="41"/>
    </location>
</feature>
<organism evidence="2 3">
    <name type="scientific">Punica granatum</name>
    <name type="common">Pomegranate</name>
    <dbReference type="NCBI Taxonomy" id="22663"/>
    <lineage>
        <taxon>Eukaryota</taxon>
        <taxon>Viridiplantae</taxon>
        <taxon>Streptophyta</taxon>
        <taxon>Embryophyta</taxon>
        <taxon>Tracheophyta</taxon>
        <taxon>Spermatophyta</taxon>
        <taxon>Magnoliopsida</taxon>
        <taxon>eudicotyledons</taxon>
        <taxon>Gunneridae</taxon>
        <taxon>Pentapetalae</taxon>
        <taxon>rosids</taxon>
        <taxon>malvids</taxon>
        <taxon>Myrtales</taxon>
        <taxon>Lythraceae</taxon>
        <taxon>Punica</taxon>
    </lineage>
</organism>
<evidence type="ECO:0000313" key="3">
    <source>
        <dbReference type="Proteomes" id="UP000197138"/>
    </source>
</evidence>
<evidence type="ECO:0000313" key="4">
    <source>
        <dbReference type="Proteomes" id="UP000515151"/>
    </source>
</evidence>
<accession>A0A218W0A4</accession>
<sequence length="201" mass="21469">MVMHDRMSLSKEYILGHQLGGMRVLSFASSPSISSPSSSPDDSPRTPIHSSGIPFSWEHLPGIPKKQIPTATAMNKEDSSSSRQVVPLSLFLPLPPSAASSKSPTVNLRKKSSLIIGRSQLRDPFAVALVECSKDDDIISDASCRGGGAGFWIGARLSRSISDRFGFASAFTTSCKRSCVVAQSIIHLPSTGGDPGRSHFR</sequence>
<dbReference type="RefSeq" id="XP_031384917.1">
    <property type="nucleotide sequence ID" value="XM_031529057.1"/>
</dbReference>
<dbReference type="Proteomes" id="UP000197138">
    <property type="component" value="Unassembled WGS sequence"/>
</dbReference>
<evidence type="ECO:0000313" key="5">
    <source>
        <dbReference type="RefSeq" id="XP_031384917.1"/>
    </source>
</evidence>
<dbReference type="OrthoDB" id="1925896at2759"/>
<evidence type="ECO:0000256" key="1">
    <source>
        <dbReference type="SAM" id="MobiDB-lite"/>
    </source>
</evidence>
<reference evidence="3" key="1">
    <citation type="journal article" date="2017" name="Plant J.">
        <title>The pomegranate (Punica granatum L.) genome and the genomics of punicalagin biosynthesis.</title>
        <authorList>
            <person name="Qin G."/>
            <person name="Xu C."/>
            <person name="Ming R."/>
            <person name="Tang H."/>
            <person name="Guyot R."/>
            <person name="Kramer E.M."/>
            <person name="Hu Y."/>
            <person name="Yi X."/>
            <person name="Qi Y."/>
            <person name="Xu X."/>
            <person name="Gao Z."/>
            <person name="Pan H."/>
            <person name="Jian J."/>
            <person name="Tian Y."/>
            <person name="Yue Z."/>
            <person name="Xu Y."/>
        </authorList>
    </citation>
    <scope>NUCLEOTIDE SEQUENCE [LARGE SCALE GENOMIC DNA]</scope>
    <source>
        <strain evidence="3">cv. Dabenzi</strain>
    </source>
</reference>
<keyword evidence="4" id="KW-1185">Reference proteome</keyword>
<gene>
    <name evidence="5" type="primary">LOC116198813</name>
    <name evidence="2" type="ORF">CDL15_Pgr015154</name>
</gene>
<dbReference type="PANTHER" id="PTHR33696:SF1">
    <property type="entry name" value="T22J18.15"/>
    <property type="match status" value="1"/>
</dbReference>